<feature type="repeat" description="TPR" evidence="14">
    <location>
        <begin position="338"/>
        <end position="371"/>
    </location>
</feature>
<evidence type="ECO:0000256" key="12">
    <source>
        <dbReference type="ARBA" id="ARBA00023242"/>
    </source>
</evidence>
<dbReference type="PROSITE" id="PS51184">
    <property type="entry name" value="JMJC"/>
    <property type="match status" value="1"/>
</dbReference>
<evidence type="ECO:0000256" key="5">
    <source>
        <dbReference type="ARBA" id="ARBA00022737"/>
    </source>
</evidence>
<dbReference type="GO" id="GO:0000978">
    <property type="term" value="F:RNA polymerase II cis-regulatory region sequence-specific DNA binding"/>
    <property type="evidence" value="ECO:0007669"/>
    <property type="project" value="TreeGrafter"/>
</dbReference>
<dbReference type="InterPro" id="IPR019734">
    <property type="entry name" value="TPR_rpt"/>
</dbReference>
<feature type="repeat" description="TPR" evidence="14">
    <location>
        <begin position="66"/>
        <end position="99"/>
    </location>
</feature>
<dbReference type="Pfam" id="PF07719">
    <property type="entry name" value="TPR_2"/>
    <property type="match status" value="1"/>
</dbReference>
<dbReference type="GO" id="GO:0031490">
    <property type="term" value="F:chromatin DNA binding"/>
    <property type="evidence" value="ECO:0007669"/>
    <property type="project" value="TreeGrafter"/>
</dbReference>
<comment type="subcellular location">
    <subcellularLocation>
        <location evidence="2">Nucleus</location>
    </subcellularLocation>
</comment>
<evidence type="ECO:0000256" key="8">
    <source>
        <dbReference type="ARBA" id="ARBA00022853"/>
    </source>
</evidence>
<dbReference type="InterPro" id="IPR046941">
    <property type="entry name" value="KDM6_GATAL_sf"/>
</dbReference>
<feature type="compositionally biased region" description="Pro residues" evidence="15">
    <location>
        <begin position="714"/>
        <end position="725"/>
    </location>
</feature>
<evidence type="ECO:0000313" key="17">
    <source>
        <dbReference type="Proteomes" id="UP000887563"/>
    </source>
</evidence>
<evidence type="ECO:0000256" key="15">
    <source>
        <dbReference type="SAM" id="MobiDB-lite"/>
    </source>
</evidence>
<reference evidence="18" key="1">
    <citation type="submission" date="2022-11" db="UniProtKB">
        <authorList>
            <consortium name="WormBaseParasite"/>
        </authorList>
    </citation>
    <scope>IDENTIFICATION</scope>
</reference>
<feature type="compositionally biased region" description="Polar residues" evidence="15">
    <location>
        <begin position="640"/>
        <end position="651"/>
    </location>
</feature>
<evidence type="ECO:0000256" key="4">
    <source>
        <dbReference type="ARBA" id="ARBA00022723"/>
    </source>
</evidence>
<dbReference type="AlphaFoldDB" id="A0A914LCK8"/>
<feature type="compositionally biased region" description="Low complexity" evidence="15">
    <location>
        <begin position="300"/>
        <end position="310"/>
    </location>
</feature>
<feature type="region of interest" description="Disordered" evidence="15">
    <location>
        <begin position="581"/>
        <end position="606"/>
    </location>
</feature>
<evidence type="ECO:0000256" key="3">
    <source>
        <dbReference type="ARBA" id="ARBA00022553"/>
    </source>
</evidence>
<feature type="region of interest" description="Disordered" evidence="15">
    <location>
        <begin position="293"/>
        <end position="317"/>
    </location>
</feature>
<protein>
    <submittedName>
        <fullName evidence="18">JmjC domain-containing protein</fullName>
    </submittedName>
</protein>
<dbReference type="GO" id="GO:0071558">
    <property type="term" value="F:histone H3K27me2/H3K27me3 demethylase activity"/>
    <property type="evidence" value="ECO:0007669"/>
    <property type="project" value="TreeGrafter"/>
</dbReference>
<dbReference type="Gene3D" id="2.10.110.20">
    <property type="match status" value="1"/>
</dbReference>
<feature type="repeat" description="TPR" evidence="14">
    <location>
        <begin position="372"/>
        <end position="405"/>
    </location>
</feature>
<evidence type="ECO:0000313" key="18">
    <source>
        <dbReference type="WBParaSite" id="Minc3s00401g11685"/>
    </source>
</evidence>
<name>A0A914LCK8_MELIC</name>
<dbReference type="SMART" id="SM00558">
    <property type="entry name" value="JmjC"/>
    <property type="match status" value="1"/>
</dbReference>
<feature type="domain" description="JmjC" evidence="16">
    <location>
        <begin position="925"/>
        <end position="1088"/>
    </location>
</feature>
<dbReference type="InterPro" id="IPR011990">
    <property type="entry name" value="TPR-like_helical_dom_sf"/>
</dbReference>
<keyword evidence="3" id="KW-0597">Phosphoprotein</keyword>
<dbReference type="Gene3D" id="2.60.120.650">
    <property type="entry name" value="Cupin"/>
    <property type="match status" value="1"/>
</dbReference>
<keyword evidence="17" id="KW-1185">Reference proteome</keyword>
<dbReference type="GO" id="GO:0046872">
    <property type="term" value="F:metal ion binding"/>
    <property type="evidence" value="ECO:0007669"/>
    <property type="project" value="UniProtKB-KW"/>
</dbReference>
<evidence type="ECO:0000256" key="1">
    <source>
        <dbReference type="ARBA" id="ARBA00001954"/>
    </source>
</evidence>
<evidence type="ECO:0000256" key="6">
    <source>
        <dbReference type="ARBA" id="ARBA00022803"/>
    </source>
</evidence>
<keyword evidence="8" id="KW-0156">Chromatin regulator</keyword>
<dbReference type="PANTHER" id="PTHR14017">
    <property type="entry name" value="LYSINE-SPECIFIC DEMETHYLASE"/>
    <property type="match status" value="1"/>
</dbReference>
<evidence type="ECO:0000256" key="11">
    <source>
        <dbReference type="ARBA" id="ARBA00023004"/>
    </source>
</evidence>
<dbReference type="Pfam" id="PF21322">
    <property type="entry name" value="KDM6_C-hel"/>
    <property type="match status" value="1"/>
</dbReference>
<proteinExistence type="inferred from homology"/>
<dbReference type="Pfam" id="PF02373">
    <property type="entry name" value="JmjC"/>
    <property type="match status" value="1"/>
</dbReference>
<feature type="region of interest" description="Disordered" evidence="15">
    <location>
        <begin position="707"/>
        <end position="729"/>
    </location>
</feature>
<keyword evidence="6 14" id="KW-0802">TPR repeat</keyword>
<keyword evidence="11" id="KW-0408">Iron</keyword>
<keyword evidence="7" id="KW-0862">Zinc</keyword>
<dbReference type="InterPro" id="IPR003347">
    <property type="entry name" value="JmjC_dom"/>
</dbReference>
<dbReference type="WBParaSite" id="Minc3s00401g11685">
    <property type="protein sequence ID" value="Minc3s00401g11685"/>
    <property type="gene ID" value="Minc3s00401g11685"/>
</dbReference>
<comment type="similarity">
    <text evidence="13">Belongs to the UTX family.</text>
</comment>
<feature type="region of interest" description="Disordered" evidence="15">
    <location>
        <begin position="632"/>
        <end position="654"/>
    </location>
</feature>
<dbReference type="SUPFAM" id="SSF48452">
    <property type="entry name" value="TPR-like"/>
    <property type="match status" value="2"/>
</dbReference>
<keyword evidence="9" id="KW-0223">Dioxygenase</keyword>
<evidence type="ECO:0000256" key="10">
    <source>
        <dbReference type="ARBA" id="ARBA00023002"/>
    </source>
</evidence>
<evidence type="ECO:0000256" key="7">
    <source>
        <dbReference type="ARBA" id="ARBA00022833"/>
    </source>
</evidence>
<evidence type="ECO:0000256" key="2">
    <source>
        <dbReference type="ARBA" id="ARBA00004123"/>
    </source>
</evidence>
<keyword evidence="10" id="KW-0560">Oxidoreductase</keyword>
<comment type="cofactor">
    <cofactor evidence="1">
        <name>Fe(2+)</name>
        <dbReference type="ChEBI" id="CHEBI:29033"/>
    </cofactor>
</comment>
<dbReference type="PROSITE" id="PS50005">
    <property type="entry name" value="TPR"/>
    <property type="match status" value="3"/>
</dbReference>
<evidence type="ECO:0000256" key="13">
    <source>
        <dbReference type="ARBA" id="ARBA00034483"/>
    </source>
</evidence>
<dbReference type="GO" id="GO:0044666">
    <property type="term" value="C:MLL3/4 complex"/>
    <property type="evidence" value="ECO:0007669"/>
    <property type="project" value="TreeGrafter"/>
</dbReference>
<accession>A0A914LCK8</accession>
<dbReference type="GO" id="GO:0010468">
    <property type="term" value="P:regulation of gene expression"/>
    <property type="evidence" value="ECO:0007669"/>
    <property type="project" value="TreeGrafter"/>
</dbReference>
<organism evidence="17 18">
    <name type="scientific">Meloidogyne incognita</name>
    <name type="common">Southern root-knot nematode worm</name>
    <name type="synonym">Oxyuris incognita</name>
    <dbReference type="NCBI Taxonomy" id="6306"/>
    <lineage>
        <taxon>Eukaryota</taxon>
        <taxon>Metazoa</taxon>
        <taxon>Ecdysozoa</taxon>
        <taxon>Nematoda</taxon>
        <taxon>Chromadorea</taxon>
        <taxon>Rhabditida</taxon>
        <taxon>Tylenchina</taxon>
        <taxon>Tylenchomorpha</taxon>
        <taxon>Tylenchoidea</taxon>
        <taxon>Meloidogynidae</taxon>
        <taxon>Meloidogyninae</taxon>
        <taxon>Meloidogyne</taxon>
        <taxon>Meloidogyne incognita group</taxon>
    </lineage>
</organism>
<evidence type="ECO:0000259" key="16">
    <source>
        <dbReference type="PROSITE" id="PS51184"/>
    </source>
</evidence>
<dbReference type="PANTHER" id="PTHR14017:SF1">
    <property type="entry name" value="LD02225P"/>
    <property type="match status" value="1"/>
</dbReference>
<dbReference type="InterPro" id="IPR051630">
    <property type="entry name" value="Corepressor-Demethylase"/>
</dbReference>
<keyword evidence="12" id="KW-0539">Nucleus</keyword>
<dbReference type="InterPro" id="IPR013105">
    <property type="entry name" value="TPR_2"/>
</dbReference>
<evidence type="ECO:0000256" key="14">
    <source>
        <dbReference type="PROSITE-ProRule" id="PRU00339"/>
    </source>
</evidence>
<dbReference type="InterPro" id="IPR048560">
    <property type="entry name" value="KDM6A_B-like_GATAL"/>
</dbReference>
<keyword evidence="5" id="KW-0677">Repeat</keyword>
<dbReference type="Gene3D" id="1.20.58.1370">
    <property type="match status" value="1"/>
</dbReference>
<dbReference type="Pfam" id="PF21326">
    <property type="entry name" value="KDM6_GATAL"/>
    <property type="match status" value="1"/>
</dbReference>
<dbReference type="Proteomes" id="UP000887563">
    <property type="component" value="Unplaced"/>
</dbReference>
<sequence>MIDDSFNFSSLNFVKFTTGRHLISSFPLGAEQLARELKAVEKQLVKTIRCNIGGQRKTFKENYHFYQIYNKLGHINLLAEDFARALSAYQKAYKYNKDNFWKEQSSLYGLAMCYYHFRVYHPAIELFCQLLFVHPYSEVSTEVNARLGLCFKALDNFPQALKHLNIALEDTKECLALPKFFLRFQIAHCFDVAGEVRRAVEEYRRLLSDHDRSIVPLNNQLLSAIYGRLGWISLCSREREPREEIRLQKLKEAEALLQRARELQPVDSKANCYSGLCFSEQTRVANKFIQENNSGKHQQRTNSNQQNNQNIPRYNPDHTAQNAFVSYRTAIDSDESDANTWRSIGILYQEQSQPSDALESFACSVQLNNKHYAAWLDLGQLYEKHRQYNDSLFCYEKALQANPEPPEQLYTRIHIIQREFNKIGGSANYTYLAEQHYALLLDKQKQLQQSYRQLDPLNRQPEQPKKPEEIRLSHIECAWQLGIPAQVRQRLLELKKQQENKYREGSILFNMHDLIASSMKSDTDERSLTPTQRQIMQILKFNQDQLEFHESTLLHELEQRVGDTHEGTSTTTHVDEAISVQEEQPTLQPKCSPGTKPLPSSFELAQNKSPKSPIVEISPALVNLIPFPSSMLSPKEESSTSHNYHQQSFSSPGPRYIQEEKISSTSNHLELPPNLSLLAPVYLPVTVTSTEVLDMCKKRLSKPEEYKPIFDENFPPPKEPVPPPNTSFTSKENLLLKTPVVLVENQREAMAIELQRFCYTQPIVLIHGLTLALKIDLSQFSTKTLIQTAADHEVEVRTQYKMPYDVNVDQMGNPTWSIRSSKSFTTISRFGQYQAESFKHSLKEETEKLKQSNPKLYGSSNIPSCSSLNSENIVTSDTSPIPNKKQRKIILNNNNGTPTNNSGNSEKEYKMIKFGTNVDLSDEKKFSFQLKELNKLPPFCRITSASNMLSYLGHTVFGMNTVQLYLKVPGCRTPGHLENNSFASVNVNIGPGECEWFGVPYEYWPALAKMCKDRNIDFLRGAWWPSVADLIKADLPFYRFTQRAGDVVWVNGGCVHWVQSTGWCNNVAWNVGPMTANQIEMALTAYEWNRLNSFRSLVPMQHLCWALAKDVRFSNQKLYNNIKNMLIRSLAYCQMLVDFVGTAMKSPIKMQQKQKGECAHYCHLCEIEVFNILFVKEISGKWKIFCFKCAKRNNLDEYVVLQQYPFEELQLIFDRFQLQITKPTVIC</sequence>
<dbReference type="PROSITE" id="PS50293">
    <property type="entry name" value="TPR_REGION"/>
    <property type="match status" value="1"/>
</dbReference>
<keyword evidence="4" id="KW-0479">Metal-binding</keyword>
<dbReference type="SMART" id="SM00028">
    <property type="entry name" value="TPR"/>
    <property type="match status" value="5"/>
</dbReference>
<dbReference type="Gene3D" id="1.25.40.10">
    <property type="entry name" value="Tetratricopeptide repeat domain"/>
    <property type="match status" value="2"/>
</dbReference>
<evidence type="ECO:0000256" key="9">
    <source>
        <dbReference type="ARBA" id="ARBA00022964"/>
    </source>
</evidence>
<dbReference type="SUPFAM" id="SSF51197">
    <property type="entry name" value="Clavaminate synthase-like"/>
    <property type="match status" value="1"/>
</dbReference>
<dbReference type="InterPro" id="IPR048562">
    <property type="entry name" value="KDM6A_B-like_C-hel"/>
</dbReference>